<dbReference type="AlphaFoldDB" id="A0AAD6LUE0"/>
<comment type="caution">
    <text evidence="3">The sequence shown here is derived from an EMBL/GenBank/DDBJ whole genome shotgun (WGS) entry which is preliminary data.</text>
</comment>
<dbReference type="GO" id="GO:0009245">
    <property type="term" value="P:lipid A biosynthetic process"/>
    <property type="evidence" value="ECO:0007669"/>
    <property type="project" value="InterPro"/>
</dbReference>
<dbReference type="InterPro" id="IPR003835">
    <property type="entry name" value="Glyco_trans_19"/>
</dbReference>
<dbReference type="SMART" id="SM00580">
    <property type="entry name" value="PUG"/>
    <property type="match status" value="1"/>
</dbReference>
<name>A0AAD6LUE0_9ROSI</name>
<feature type="region of interest" description="Disordered" evidence="1">
    <location>
        <begin position="781"/>
        <end position="811"/>
    </location>
</feature>
<dbReference type="InterPro" id="IPR013536">
    <property type="entry name" value="WLM_dom"/>
</dbReference>
<dbReference type="SUPFAM" id="SSF54236">
    <property type="entry name" value="Ubiquitin-like"/>
    <property type="match status" value="1"/>
</dbReference>
<dbReference type="InterPro" id="IPR029071">
    <property type="entry name" value="Ubiquitin-like_domsf"/>
</dbReference>
<dbReference type="SUPFAM" id="SSF53756">
    <property type="entry name" value="UDP-Glycosyltransferase/glycogen phosphorylase"/>
    <property type="match status" value="1"/>
</dbReference>
<dbReference type="PANTHER" id="PTHR47796:SF1">
    <property type="entry name" value="OS08G0500800 PROTEIN"/>
    <property type="match status" value="1"/>
</dbReference>
<evidence type="ECO:0000313" key="3">
    <source>
        <dbReference type="EMBL" id="KAJ6973351.1"/>
    </source>
</evidence>
<dbReference type="CDD" id="cd10463">
    <property type="entry name" value="PUB_WLM"/>
    <property type="match status" value="1"/>
</dbReference>
<dbReference type="InterPro" id="IPR018997">
    <property type="entry name" value="PUB_domain"/>
</dbReference>
<dbReference type="GO" id="GO:0008915">
    <property type="term" value="F:lipid-A-disaccharide synthase activity"/>
    <property type="evidence" value="ECO:0007669"/>
    <property type="project" value="InterPro"/>
</dbReference>
<feature type="compositionally biased region" description="Polar residues" evidence="1">
    <location>
        <begin position="745"/>
        <end position="755"/>
    </location>
</feature>
<evidence type="ECO:0000259" key="2">
    <source>
        <dbReference type="PROSITE" id="PS51397"/>
    </source>
</evidence>
<dbReference type="Gene3D" id="3.10.20.90">
    <property type="entry name" value="Phosphatidylinositol 3-kinase Catalytic Subunit, Chain A, domain 1"/>
    <property type="match status" value="1"/>
</dbReference>
<feature type="compositionally biased region" description="Basic and acidic residues" evidence="1">
    <location>
        <begin position="802"/>
        <end position="811"/>
    </location>
</feature>
<dbReference type="PANTHER" id="PTHR47796">
    <property type="entry name" value="ZINC METALLOPROTEINASE-LIKE PROTEIN"/>
    <property type="match status" value="1"/>
</dbReference>
<gene>
    <name evidence="3" type="ORF">NC653_033630</name>
</gene>
<proteinExistence type="predicted"/>
<dbReference type="Gene3D" id="1.20.58.2190">
    <property type="match status" value="1"/>
</dbReference>
<feature type="region of interest" description="Disordered" evidence="1">
    <location>
        <begin position="824"/>
        <end position="858"/>
    </location>
</feature>
<sequence length="1149" mass="128549">MNELPVSPCFSHSIDTDAQSMLKMLLRTIRDIKNGGEMGFSSVLRRSFSVRSRTVVDMGDKDGELRVFMVAGEVSGDSIASRLMASLKKLSPLPIRFSGVGGPRMSKEGLESLFPMEDISVMGIWELLPHLNKFRVRLKETIEGAILFQPHVVVTVDSKGFSFRLLKQLRARYGWQELNGPLHFHYVAPSFWAWKGGEARLKGLANFVDHILCILPNEEAVCKLNGLDATFVGHPVLEDIFEFNLGKQASPHDLKIEGNSEDFRRKYALSSEVASLEGAAVISLLPGSRLQEVIRMLSIFAHTFDQLKDSIPELITVIHVAPNKHVENYIDGVIRKWPVPAILIPGGHQHLKYDAFSASRIALCTSGTVAMELQLARLPCVIAYRAHILTEWYIQYKAKIPYISLPNILTDSAIIPEALFQACTPTNLASLLMKLMHNKGLQEEQIVAAENHNTRMAEIMFKVTVIWRGNKFIVGMNTDASVKDLGDELQKLTDIKADTMRLIVPRFSNKSSKLLFPFSDEHSQLSLQEASIMEGKFIRMLGVSEDEVDKVLQNAKVDLRIAGFDEEEKRMRQRMSDRPRGLLKLPQGPYIFCDFRTLQIPGVELNPPASEALKRMHMLAADPGIVAIMNKHRWRVGIMTEMAPVGYVGVSPKCILGFNKNHGEEISLRLRTDDLKGFRKYESIKKTLLHELAHMLYSEHDANFYALDKQLNQEAASLDWTKSRGHTLSGVNHQDQDSEDFYVSDSRSSSAKLGGNVSNQLASARASSVAAAYHRLADASSNSLGASEAREEPDPDDSIFNMHKEPGAKGQVEKGKLDIENQHKSQWKPHHQPDPDEHPFNQNKNEPDPDDSQGNHHEVMDILNGGIRPDKTIDEPDPDDSQGNHHEAMDILNIGIYPAKTIDEPDPDDSQGNHHETMDILNIGICPGKTIDEPDPDDSQGNHHEVMDTLNGGIFPDKTIDEPDPDDCLVTENTEDHLHLKKAYKEPDPDESETNQVVQAEPDPDDDLAASHEVSRMQIDEPDPDDEELRRIQDPVSVICSRLQKATETLRAELKSTEATAALQTLFKIIRNVIEHPDQSKFKRLRKANPIIQKHVASHQAAVEIVHVVGFSEEVSYDETGKADTYLVLKRNDPGLLWLAKSTLEACMA</sequence>
<feature type="region of interest" description="Disordered" evidence="1">
    <location>
        <begin position="982"/>
        <end position="1008"/>
    </location>
</feature>
<keyword evidence="4" id="KW-1185">Reference proteome</keyword>
<dbReference type="Pfam" id="PF09409">
    <property type="entry name" value="PUB"/>
    <property type="match status" value="1"/>
</dbReference>
<feature type="region of interest" description="Disordered" evidence="1">
    <location>
        <begin position="727"/>
        <end position="755"/>
    </location>
</feature>
<protein>
    <recommendedName>
        <fullName evidence="2">WLM domain-containing protein</fullName>
    </recommendedName>
</protein>
<dbReference type="PROSITE" id="PS51397">
    <property type="entry name" value="WLM"/>
    <property type="match status" value="1"/>
</dbReference>
<feature type="region of interest" description="Disordered" evidence="1">
    <location>
        <begin position="866"/>
        <end position="885"/>
    </location>
</feature>
<evidence type="ECO:0000256" key="1">
    <source>
        <dbReference type="SAM" id="MobiDB-lite"/>
    </source>
</evidence>
<dbReference type="InterPro" id="IPR036339">
    <property type="entry name" value="PUB-like_dom_sf"/>
</dbReference>
<organism evidence="3 4">
    <name type="scientific">Populus alba x Populus x berolinensis</name>
    <dbReference type="NCBI Taxonomy" id="444605"/>
    <lineage>
        <taxon>Eukaryota</taxon>
        <taxon>Viridiplantae</taxon>
        <taxon>Streptophyta</taxon>
        <taxon>Embryophyta</taxon>
        <taxon>Tracheophyta</taxon>
        <taxon>Spermatophyta</taxon>
        <taxon>Magnoliopsida</taxon>
        <taxon>eudicotyledons</taxon>
        <taxon>Gunneridae</taxon>
        <taxon>Pentapetalae</taxon>
        <taxon>rosids</taxon>
        <taxon>fabids</taxon>
        <taxon>Malpighiales</taxon>
        <taxon>Salicaceae</taxon>
        <taxon>Saliceae</taxon>
        <taxon>Populus</taxon>
    </lineage>
</organism>
<evidence type="ECO:0000313" key="4">
    <source>
        <dbReference type="Proteomes" id="UP001164929"/>
    </source>
</evidence>
<accession>A0AAD6LUE0</accession>
<feature type="domain" description="WLM" evidence="2">
    <location>
        <begin position="588"/>
        <end position="777"/>
    </location>
</feature>
<dbReference type="Proteomes" id="UP001164929">
    <property type="component" value="Chromosome 14"/>
</dbReference>
<dbReference type="Pfam" id="PF02684">
    <property type="entry name" value="LpxB"/>
    <property type="match status" value="1"/>
</dbReference>
<dbReference type="SUPFAM" id="SSF143503">
    <property type="entry name" value="PUG domain-like"/>
    <property type="match status" value="1"/>
</dbReference>
<dbReference type="EMBL" id="JAQIZT010000014">
    <property type="protein sequence ID" value="KAJ6973351.1"/>
    <property type="molecule type" value="Genomic_DNA"/>
</dbReference>
<reference evidence="3" key="1">
    <citation type="journal article" date="2023" name="Mol. Ecol. Resour.">
        <title>Chromosome-level genome assembly of a triploid poplar Populus alba 'Berolinensis'.</title>
        <authorList>
            <person name="Chen S."/>
            <person name="Yu Y."/>
            <person name="Wang X."/>
            <person name="Wang S."/>
            <person name="Zhang T."/>
            <person name="Zhou Y."/>
            <person name="He R."/>
            <person name="Meng N."/>
            <person name="Wang Y."/>
            <person name="Liu W."/>
            <person name="Liu Z."/>
            <person name="Liu J."/>
            <person name="Guo Q."/>
            <person name="Huang H."/>
            <person name="Sederoff R.R."/>
            <person name="Wang G."/>
            <person name="Qu G."/>
            <person name="Chen S."/>
        </authorList>
    </citation>
    <scope>NUCLEOTIDE SEQUENCE</scope>
    <source>
        <strain evidence="3">SC-2020</strain>
    </source>
</reference>
<dbReference type="Pfam" id="PF08325">
    <property type="entry name" value="WLM"/>
    <property type="match status" value="1"/>
</dbReference>
<dbReference type="GO" id="GO:0016020">
    <property type="term" value="C:membrane"/>
    <property type="evidence" value="ECO:0007669"/>
    <property type="project" value="GOC"/>
</dbReference>